<comment type="caution">
    <text evidence="1">The sequence shown here is derived from an EMBL/GenBank/DDBJ whole genome shotgun (WGS) entry which is preliminary data.</text>
</comment>
<keyword evidence="2" id="KW-1185">Reference proteome</keyword>
<protein>
    <submittedName>
        <fullName evidence="1">Uncharacterized protein</fullName>
    </submittedName>
</protein>
<name>A0A8J3J3K9_9CHLR</name>
<dbReference type="Proteomes" id="UP000597444">
    <property type="component" value="Unassembled WGS sequence"/>
</dbReference>
<reference evidence="1" key="1">
    <citation type="submission" date="2020-10" db="EMBL/GenBank/DDBJ databases">
        <title>Taxonomic study of unclassified bacteria belonging to the class Ktedonobacteria.</title>
        <authorList>
            <person name="Yabe S."/>
            <person name="Wang C.M."/>
            <person name="Zheng Y."/>
            <person name="Sakai Y."/>
            <person name="Cavaletti L."/>
            <person name="Monciardini P."/>
            <person name="Donadio S."/>
        </authorList>
    </citation>
    <scope>NUCLEOTIDE SEQUENCE</scope>
    <source>
        <strain evidence="1">ID150040</strain>
    </source>
</reference>
<organism evidence="1 2">
    <name type="scientific">Reticulibacter mediterranei</name>
    <dbReference type="NCBI Taxonomy" id="2778369"/>
    <lineage>
        <taxon>Bacteria</taxon>
        <taxon>Bacillati</taxon>
        <taxon>Chloroflexota</taxon>
        <taxon>Ktedonobacteria</taxon>
        <taxon>Ktedonobacterales</taxon>
        <taxon>Reticulibacteraceae</taxon>
        <taxon>Reticulibacter</taxon>
    </lineage>
</organism>
<evidence type="ECO:0000313" key="2">
    <source>
        <dbReference type="Proteomes" id="UP000597444"/>
    </source>
</evidence>
<accession>A0A8J3J3K9</accession>
<proteinExistence type="predicted"/>
<dbReference type="EMBL" id="BNJK01000002">
    <property type="protein sequence ID" value="GHP00117.1"/>
    <property type="molecule type" value="Genomic_DNA"/>
</dbReference>
<sequence length="60" mass="6362">MTGNTACEIAVFPVISKAYCLPPLNTPNYSSAYHDATADSLTQQLTERMGLANGRSGLSL</sequence>
<gene>
    <name evidence="1" type="ORF">KSF_101640</name>
</gene>
<evidence type="ECO:0000313" key="1">
    <source>
        <dbReference type="EMBL" id="GHP00117.1"/>
    </source>
</evidence>
<dbReference type="AlphaFoldDB" id="A0A8J3J3K9"/>